<feature type="signal peptide" evidence="1">
    <location>
        <begin position="1"/>
        <end position="21"/>
    </location>
</feature>
<sequence>MKTFFRIVCTVLACGSTAAFCATHISADVTNNSVDWANAQVTGQFIQPAGYQPVQQLVNTTRWTPGIAVSSKTVNLSNGVDNVVLDLASVGLEYDFGGNSSSLEQNPLAGSVSCTESFSAGTKILITSNQTPISCFSDDRVVYTNPVQPFYYVRPVFTIADADMISAFNSKTSGVYRGVLPIQYRYSYRNQGGVITYRNLTASLSFAITYRPNDISNVIVTPPVVSMTPNYDRAKQEIDSSASVSIVVNGELNSGLTLYLANEEYKLLNQSSEIPINIDCATCSPSRLVTDGVRNFNKSSIPSLGSSANFYLDFSYSGIKFTDLIDGNYSNNFTFVVEANF</sequence>
<evidence type="ECO:0000313" key="3">
    <source>
        <dbReference type="Proteomes" id="UP000031670"/>
    </source>
</evidence>
<feature type="chain" id="PRO_5002137013" description="Fimbrial protein" evidence="1">
    <location>
        <begin position="22"/>
        <end position="341"/>
    </location>
</feature>
<dbReference type="Proteomes" id="UP000031670">
    <property type="component" value="Unassembled WGS sequence"/>
</dbReference>
<evidence type="ECO:0008006" key="4">
    <source>
        <dbReference type="Google" id="ProtNLM"/>
    </source>
</evidence>
<proteinExistence type="predicted"/>
<comment type="caution">
    <text evidence="2">The sequence shown here is derived from an EMBL/GenBank/DDBJ whole genome shotgun (WGS) entry which is preliminary data.</text>
</comment>
<organism evidence="2 3">
    <name type="scientific">Vibrio ishigakensis</name>
    <dbReference type="NCBI Taxonomy" id="1481914"/>
    <lineage>
        <taxon>Bacteria</taxon>
        <taxon>Pseudomonadati</taxon>
        <taxon>Pseudomonadota</taxon>
        <taxon>Gammaproteobacteria</taxon>
        <taxon>Vibrionales</taxon>
        <taxon>Vibrionaceae</taxon>
        <taxon>Vibrio</taxon>
    </lineage>
</organism>
<dbReference type="AlphaFoldDB" id="A0A0B8PG10"/>
<accession>A0A0B8PG10</accession>
<evidence type="ECO:0000313" key="2">
    <source>
        <dbReference type="EMBL" id="GAM65266.1"/>
    </source>
</evidence>
<evidence type="ECO:0000256" key="1">
    <source>
        <dbReference type="SAM" id="SignalP"/>
    </source>
</evidence>
<dbReference type="EMBL" id="BBSA01000018">
    <property type="protein sequence ID" value="GAM65266.1"/>
    <property type="molecule type" value="Genomic_DNA"/>
</dbReference>
<gene>
    <name evidence="2" type="ORF">JCM19232_4231</name>
</gene>
<reference evidence="2 3" key="1">
    <citation type="submission" date="2015-01" db="EMBL/GenBank/DDBJ databases">
        <title>Vibrio sp. C5 JCM 19232 whole genome shotgun sequence.</title>
        <authorList>
            <person name="Sawabe T."/>
            <person name="Meirelles P."/>
            <person name="Feng G."/>
            <person name="Sayaka M."/>
            <person name="Hattori M."/>
            <person name="Ohkuma M."/>
        </authorList>
    </citation>
    <scope>NUCLEOTIDE SEQUENCE [LARGE SCALE GENOMIC DNA]</scope>
    <source>
        <strain evidence="2 3">JCM19232</strain>
    </source>
</reference>
<name>A0A0B8PG10_9VIBR</name>
<keyword evidence="1" id="KW-0732">Signal</keyword>
<protein>
    <recommendedName>
        <fullName evidence="4">Fimbrial protein</fullName>
    </recommendedName>
</protein>
<reference evidence="2 3" key="2">
    <citation type="submission" date="2015-01" db="EMBL/GenBank/DDBJ databases">
        <authorList>
            <consortium name="NBRP consortium"/>
            <person name="Sawabe T."/>
            <person name="Meirelles P."/>
            <person name="Feng G."/>
            <person name="Sayaka M."/>
            <person name="Hattori M."/>
            <person name="Ohkuma M."/>
        </authorList>
    </citation>
    <scope>NUCLEOTIDE SEQUENCE [LARGE SCALE GENOMIC DNA]</scope>
    <source>
        <strain evidence="2 3">JCM19232</strain>
    </source>
</reference>